<gene>
    <name evidence="2" type="ORF">FGIG_03585</name>
</gene>
<organism evidence="2 3">
    <name type="scientific">Fasciola gigantica</name>
    <name type="common">Giant liver fluke</name>
    <dbReference type="NCBI Taxonomy" id="46835"/>
    <lineage>
        <taxon>Eukaryota</taxon>
        <taxon>Metazoa</taxon>
        <taxon>Spiralia</taxon>
        <taxon>Lophotrochozoa</taxon>
        <taxon>Platyhelminthes</taxon>
        <taxon>Trematoda</taxon>
        <taxon>Digenea</taxon>
        <taxon>Plagiorchiida</taxon>
        <taxon>Echinostomata</taxon>
        <taxon>Echinostomatoidea</taxon>
        <taxon>Fasciolidae</taxon>
        <taxon>Fasciola</taxon>
    </lineage>
</organism>
<accession>A0A504YGK9</accession>
<sequence length="92" mass="9345">MPSARQRSNQIAEEIGPPSGLATSNSGLPSCPGLGNSSSSADSTVGTAVEATLQEESHPTCTGRAKFLNWVVHSADVAAEAPETDSKSFGTV</sequence>
<proteinExistence type="predicted"/>
<comment type="caution">
    <text evidence="2">The sequence shown here is derived from an EMBL/GenBank/DDBJ whole genome shotgun (WGS) entry which is preliminary data.</text>
</comment>
<evidence type="ECO:0000313" key="3">
    <source>
        <dbReference type="Proteomes" id="UP000316759"/>
    </source>
</evidence>
<reference evidence="2 3" key="1">
    <citation type="submission" date="2019-04" db="EMBL/GenBank/DDBJ databases">
        <title>Annotation for the trematode Fasciola gigantica.</title>
        <authorList>
            <person name="Choi Y.-J."/>
        </authorList>
    </citation>
    <scope>NUCLEOTIDE SEQUENCE [LARGE SCALE GENOMIC DNA]</scope>
    <source>
        <strain evidence="2">Uganda_cow_1</strain>
    </source>
</reference>
<dbReference type="EMBL" id="SUNJ01013046">
    <property type="protein sequence ID" value="TPP57548.1"/>
    <property type="molecule type" value="Genomic_DNA"/>
</dbReference>
<dbReference type="Proteomes" id="UP000316759">
    <property type="component" value="Unassembled WGS sequence"/>
</dbReference>
<feature type="compositionally biased region" description="Polar residues" evidence="1">
    <location>
        <begin position="35"/>
        <end position="46"/>
    </location>
</feature>
<protein>
    <submittedName>
        <fullName evidence="2">Uncharacterized protein</fullName>
    </submittedName>
</protein>
<feature type="compositionally biased region" description="Polar residues" evidence="1">
    <location>
        <begin position="1"/>
        <end position="11"/>
    </location>
</feature>
<evidence type="ECO:0000256" key="1">
    <source>
        <dbReference type="SAM" id="MobiDB-lite"/>
    </source>
</evidence>
<keyword evidence="3" id="KW-1185">Reference proteome</keyword>
<feature type="region of interest" description="Disordered" evidence="1">
    <location>
        <begin position="1"/>
        <end position="47"/>
    </location>
</feature>
<name>A0A504YGK9_FASGI</name>
<dbReference type="AlphaFoldDB" id="A0A504YGK9"/>
<evidence type="ECO:0000313" key="2">
    <source>
        <dbReference type="EMBL" id="TPP57548.1"/>
    </source>
</evidence>